<dbReference type="Proteomes" id="UP000007587">
    <property type="component" value="Chromosome"/>
</dbReference>
<feature type="region of interest" description="Disordered" evidence="2">
    <location>
        <begin position="555"/>
        <end position="574"/>
    </location>
</feature>
<sequence length="672" mass="69569">MSDERPDALLKSALEKIVYFEARAQQLHGELASARDELSHLKEDLAAGHQRELDLRREVASLEVKSARAQAEREELSRLNHALRLERDQLMAKLLDASRIHSSGQARAMAEDDADELGFDLASFISQLRSEVILRGDVPAMRAPFNGPAVPLKASEPSVPWTERPAPAIPPRASTVASGAMDSGLSPVAREAQRLQSEGRLRVSPEQMAELSGHAGSTTDETLFGFSVRELSAADAAARVRAAERLKALAHPAAAPALAAALHAETDATAQVALVQAFAGLCREEGASVVSPLLSSPVPEVRIAALKALLVLAPKDAAPHLAQAMKDSDRSVRRRASLLALGLEGETARRLGEDAIHDTDPEVRALAALALGAGRGENARTLLLGALDDGEARVRKAAAQSLSRILGHDVSAVVALDDAHRRREIRRLATLPVKPVRATLEVKPVPAAPVVAEVAQPVAVQGTPVQPVAVSAAPQVSAPVAVPQALPSIPEHTAVPVSLADVAANTSQWTATPMAAPALAVAAVGAARSAPVAMHGAAPAPARVVNGGPVSFASGPAAPPSRPVAPVPPAAPAQPAVRRTPVQAALVAMGAPPPARAPAPSAAPPVPPKRGPSPVEALCGAMLQEVRVAVRGRSLAELTSGLSAPAELAQEAVALLVARGAIVRRGHKYFAA</sequence>
<dbReference type="HOGENOM" id="CLU_383018_0_0_7"/>
<feature type="region of interest" description="Disordered" evidence="2">
    <location>
        <begin position="591"/>
        <end position="611"/>
    </location>
</feature>
<dbReference type="OrthoDB" id="5379753at2"/>
<dbReference type="InterPro" id="IPR004155">
    <property type="entry name" value="PBS_lyase_HEAT"/>
</dbReference>
<dbReference type="eggNOG" id="COG1413">
    <property type="taxonomic scope" value="Bacteria"/>
</dbReference>
<dbReference type="SMART" id="SM00567">
    <property type="entry name" value="EZ_HEAT"/>
    <property type="match status" value="4"/>
</dbReference>
<evidence type="ECO:0008006" key="5">
    <source>
        <dbReference type="Google" id="ProtNLM"/>
    </source>
</evidence>
<evidence type="ECO:0000313" key="4">
    <source>
        <dbReference type="Proteomes" id="UP000007587"/>
    </source>
</evidence>
<dbReference type="EMBL" id="CP003389">
    <property type="protein sequence ID" value="AFE03551.1"/>
    <property type="molecule type" value="Genomic_DNA"/>
</dbReference>
<organism evidence="3 4">
    <name type="scientific">Corallococcus coralloides (strain ATCC 25202 / DSM 2259 / NBRC 100086 / M2)</name>
    <name type="common">Myxococcus coralloides</name>
    <dbReference type="NCBI Taxonomy" id="1144275"/>
    <lineage>
        <taxon>Bacteria</taxon>
        <taxon>Pseudomonadati</taxon>
        <taxon>Myxococcota</taxon>
        <taxon>Myxococcia</taxon>
        <taxon>Myxococcales</taxon>
        <taxon>Cystobacterineae</taxon>
        <taxon>Myxococcaceae</taxon>
        <taxon>Corallococcus</taxon>
    </lineage>
</organism>
<dbReference type="RefSeq" id="WP_014393394.1">
    <property type="nucleotide sequence ID" value="NC_017030.1"/>
</dbReference>
<dbReference type="Pfam" id="PF13646">
    <property type="entry name" value="HEAT_2"/>
    <property type="match status" value="2"/>
</dbReference>
<dbReference type="SUPFAM" id="SSF48371">
    <property type="entry name" value="ARM repeat"/>
    <property type="match status" value="1"/>
</dbReference>
<dbReference type="InParanoid" id="H8MEL8"/>
<evidence type="ECO:0000256" key="1">
    <source>
        <dbReference type="SAM" id="Coils"/>
    </source>
</evidence>
<dbReference type="InterPro" id="IPR011989">
    <property type="entry name" value="ARM-like"/>
</dbReference>
<keyword evidence="4" id="KW-1185">Reference proteome</keyword>
<protein>
    <recommendedName>
        <fullName evidence="5">Wire protein</fullName>
    </recommendedName>
</protein>
<dbReference type="AlphaFoldDB" id="H8MEL8"/>
<dbReference type="InterPro" id="IPR016024">
    <property type="entry name" value="ARM-type_fold"/>
</dbReference>
<reference evidence="4" key="2">
    <citation type="submission" date="2012-03" db="EMBL/GenBank/DDBJ databases">
        <title>Genome sequence of the fruiting myxobacterium Corallococcus coralloides DSM 2259.</title>
        <authorList>
            <person name="Huntley S."/>
            <person name="Zhang Y."/>
            <person name="Treuner-Lange A."/>
            <person name="Sensen C.W."/>
            <person name="Sogaard-Andersen L."/>
        </authorList>
    </citation>
    <scope>NUCLEOTIDE SEQUENCE [LARGE SCALE GENOMIC DNA]</scope>
    <source>
        <strain evidence="4">ATCC 25202 / DSM 2259 / NBRC 100086 / M2</strain>
    </source>
</reference>
<dbReference type="KEGG" id="ccx:COCOR_00542"/>
<feature type="compositionally biased region" description="Pro residues" evidence="2">
    <location>
        <begin position="557"/>
        <end position="572"/>
    </location>
</feature>
<name>H8MEL8_CORCM</name>
<proteinExistence type="predicted"/>
<keyword evidence="1" id="KW-0175">Coiled coil</keyword>
<evidence type="ECO:0000256" key="2">
    <source>
        <dbReference type="SAM" id="MobiDB-lite"/>
    </source>
</evidence>
<gene>
    <name evidence="3" type="ordered locus">COCOR_00542</name>
</gene>
<dbReference type="Gene3D" id="1.25.10.10">
    <property type="entry name" value="Leucine-rich Repeat Variant"/>
    <property type="match status" value="2"/>
</dbReference>
<evidence type="ECO:0000313" key="3">
    <source>
        <dbReference type="EMBL" id="AFE03551.1"/>
    </source>
</evidence>
<accession>H8MEL8</accession>
<feature type="coiled-coil region" evidence="1">
    <location>
        <begin position="24"/>
        <end position="93"/>
    </location>
</feature>
<dbReference type="STRING" id="1144275.COCOR_00542"/>
<reference evidence="3 4" key="1">
    <citation type="journal article" date="2012" name="J. Bacteriol.">
        <title>Complete Genome Sequence of the Fruiting Myxobacterium Corallococcus coralloides DSM 2259.</title>
        <authorList>
            <person name="Huntley S."/>
            <person name="Zhang Y."/>
            <person name="Treuner-Lange A."/>
            <person name="Kneip S."/>
            <person name="Sensen C.W."/>
            <person name="Sogaard-Andersen L."/>
        </authorList>
    </citation>
    <scope>NUCLEOTIDE SEQUENCE [LARGE SCALE GENOMIC DNA]</scope>
    <source>
        <strain evidence="4">ATCC 25202 / DSM 2259 / NBRC 100086 / M2</strain>
    </source>
</reference>